<protein>
    <submittedName>
        <fullName evidence="2">Uncharacterized protein</fullName>
    </submittedName>
</protein>
<evidence type="ECO:0000313" key="2">
    <source>
        <dbReference type="EMBL" id="KAK8571757.1"/>
    </source>
</evidence>
<sequence length="94" mass="10911">MIGTAAESRTRTKRESHCGGRREETGRSQELGPRWGDFTQRKSRPGDIVNDTMNMNMNMDRTADKTEIRVDGRGIVMTEIHGYFEEEKQMDFRI</sequence>
<reference evidence="2 3" key="1">
    <citation type="journal article" date="2024" name="G3 (Bethesda)">
        <title>Genome assembly of Hibiscus sabdariffa L. provides insights into metabolisms of medicinal natural products.</title>
        <authorList>
            <person name="Kim T."/>
        </authorList>
    </citation>
    <scope>NUCLEOTIDE SEQUENCE [LARGE SCALE GENOMIC DNA]</scope>
    <source>
        <strain evidence="2">TK-2024</strain>
        <tissue evidence="2">Old leaves</tissue>
    </source>
</reference>
<evidence type="ECO:0000256" key="1">
    <source>
        <dbReference type="SAM" id="MobiDB-lite"/>
    </source>
</evidence>
<evidence type="ECO:0000313" key="3">
    <source>
        <dbReference type="Proteomes" id="UP001472677"/>
    </source>
</evidence>
<feature type="compositionally biased region" description="Basic and acidic residues" evidence="1">
    <location>
        <begin position="8"/>
        <end position="27"/>
    </location>
</feature>
<name>A0ABR2F418_9ROSI</name>
<dbReference type="Proteomes" id="UP001472677">
    <property type="component" value="Unassembled WGS sequence"/>
</dbReference>
<keyword evidence="3" id="KW-1185">Reference proteome</keyword>
<gene>
    <name evidence="2" type="ORF">V6N12_027830</name>
</gene>
<feature type="region of interest" description="Disordered" evidence="1">
    <location>
        <begin position="1"/>
        <end position="56"/>
    </location>
</feature>
<comment type="caution">
    <text evidence="2">The sequence shown here is derived from an EMBL/GenBank/DDBJ whole genome shotgun (WGS) entry which is preliminary data.</text>
</comment>
<proteinExistence type="predicted"/>
<dbReference type="EMBL" id="JBBPBM010000008">
    <property type="protein sequence ID" value="KAK8571757.1"/>
    <property type="molecule type" value="Genomic_DNA"/>
</dbReference>
<accession>A0ABR2F418</accession>
<organism evidence="2 3">
    <name type="scientific">Hibiscus sabdariffa</name>
    <name type="common">roselle</name>
    <dbReference type="NCBI Taxonomy" id="183260"/>
    <lineage>
        <taxon>Eukaryota</taxon>
        <taxon>Viridiplantae</taxon>
        <taxon>Streptophyta</taxon>
        <taxon>Embryophyta</taxon>
        <taxon>Tracheophyta</taxon>
        <taxon>Spermatophyta</taxon>
        <taxon>Magnoliopsida</taxon>
        <taxon>eudicotyledons</taxon>
        <taxon>Gunneridae</taxon>
        <taxon>Pentapetalae</taxon>
        <taxon>rosids</taxon>
        <taxon>malvids</taxon>
        <taxon>Malvales</taxon>
        <taxon>Malvaceae</taxon>
        <taxon>Malvoideae</taxon>
        <taxon>Hibiscus</taxon>
    </lineage>
</organism>